<dbReference type="EMBL" id="BKAD01000042">
    <property type="protein sequence ID" value="GEP31991.1"/>
    <property type="molecule type" value="Genomic_DNA"/>
</dbReference>
<feature type="transmembrane region" description="Helical" evidence="1">
    <location>
        <begin position="76"/>
        <end position="95"/>
    </location>
</feature>
<keyword evidence="1" id="KW-0472">Membrane</keyword>
<reference evidence="2 3" key="1">
    <citation type="submission" date="2019-07" db="EMBL/GenBank/DDBJ databases">
        <title>Whole genome shotgun sequence of Thiobacillus plumbophilus NBRC 107929.</title>
        <authorList>
            <person name="Hosoyama A."/>
            <person name="Uohara A."/>
            <person name="Ohji S."/>
            <person name="Ichikawa N."/>
        </authorList>
    </citation>
    <scope>NUCLEOTIDE SEQUENCE [LARGE SCALE GENOMIC DNA]</scope>
    <source>
        <strain evidence="2 3">NBRC 107929</strain>
    </source>
</reference>
<comment type="caution">
    <text evidence="2">The sequence shown here is derived from an EMBL/GenBank/DDBJ whole genome shotgun (WGS) entry which is preliminary data.</text>
</comment>
<keyword evidence="3" id="KW-1185">Reference proteome</keyword>
<protein>
    <recommendedName>
        <fullName evidence="4">Cytochrome C biogenesis protein transmembrane domain-containing protein</fullName>
    </recommendedName>
</protein>
<organism evidence="2 3">
    <name type="scientific">Sulfuriferula plumbiphila</name>
    <dbReference type="NCBI Taxonomy" id="171865"/>
    <lineage>
        <taxon>Bacteria</taxon>
        <taxon>Pseudomonadati</taxon>
        <taxon>Pseudomonadota</taxon>
        <taxon>Betaproteobacteria</taxon>
        <taxon>Nitrosomonadales</taxon>
        <taxon>Sulfuricellaceae</taxon>
        <taxon>Sulfuriferula</taxon>
    </lineage>
</organism>
<sequence>MNTILLMTAAVLGFLSFFEPCTIATHTLFAVRASHASVKQRWLALVQLTLSRVLLLVAVFSAAAAIGLAELSANTAMLMLGGIGLVYLITRKIYLPVPHLEVYRLLPRHDGLSQGLRLGLTLPACTLPLVLIVGILSALTQRPGVAVLAGLVFAVMFTLPTLWDSTHELDAAHRAFLSKAASLSPYLTTLLLWGGALLIWQAGV</sequence>
<dbReference type="Proteomes" id="UP000321337">
    <property type="component" value="Unassembled WGS sequence"/>
</dbReference>
<accession>A0A512LCX7</accession>
<gene>
    <name evidence="2" type="ORF">TPL01_31290</name>
</gene>
<feature type="transmembrane region" description="Helical" evidence="1">
    <location>
        <begin position="115"/>
        <end position="138"/>
    </location>
</feature>
<dbReference type="RefSeq" id="WP_147074935.1">
    <property type="nucleotide sequence ID" value="NZ_AP021884.1"/>
</dbReference>
<evidence type="ECO:0000313" key="3">
    <source>
        <dbReference type="Proteomes" id="UP000321337"/>
    </source>
</evidence>
<keyword evidence="1" id="KW-0812">Transmembrane</keyword>
<keyword evidence="1" id="KW-1133">Transmembrane helix</keyword>
<dbReference type="OrthoDB" id="8563924at2"/>
<evidence type="ECO:0008006" key="4">
    <source>
        <dbReference type="Google" id="ProtNLM"/>
    </source>
</evidence>
<feature type="transmembrane region" description="Helical" evidence="1">
    <location>
        <begin position="49"/>
        <end position="69"/>
    </location>
</feature>
<feature type="transmembrane region" description="Helical" evidence="1">
    <location>
        <begin position="183"/>
        <end position="200"/>
    </location>
</feature>
<evidence type="ECO:0000313" key="2">
    <source>
        <dbReference type="EMBL" id="GEP31991.1"/>
    </source>
</evidence>
<name>A0A512LCX7_9PROT</name>
<proteinExistence type="predicted"/>
<feature type="transmembrane region" description="Helical" evidence="1">
    <location>
        <begin position="145"/>
        <end position="163"/>
    </location>
</feature>
<evidence type="ECO:0000256" key="1">
    <source>
        <dbReference type="SAM" id="Phobius"/>
    </source>
</evidence>
<dbReference type="AlphaFoldDB" id="A0A512LCX7"/>